<gene>
    <name evidence="3" type="ORF">FGO68_gene12459</name>
</gene>
<name>A0A8J8NT70_HALGN</name>
<evidence type="ECO:0000256" key="1">
    <source>
        <dbReference type="SAM" id="Coils"/>
    </source>
</evidence>
<keyword evidence="4" id="KW-1185">Reference proteome</keyword>
<evidence type="ECO:0000313" key="4">
    <source>
        <dbReference type="Proteomes" id="UP000785679"/>
    </source>
</evidence>
<feature type="coiled-coil region" evidence="1">
    <location>
        <begin position="304"/>
        <end position="360"/>
    </location>
</feature>
<reference evidence="3" key="1">
    <citation type="submission" date="2019-06" db="EMBL/GenBank/DDBJ databases">
        <authorList>
            <person name="Zheng W."/>
        </authorList>
    </citation>
    <scope>NUCLEOTIDE SEQUENCE</scope>
    <source>
        <strain evidence="3">QDHG01</strain>
    </source>
</reference>
<dbReference type="PROSITE" id="PS51886">
    <property type="entry name" value="TLDC"/>
    <property type="match status" value="1"/>
</dbReference>
<protein>
    <recommendedName>
        <fullName evidence="2">TLDc domain-containing protein</fullName>
    </recommendedName>
</protein>
<dbReference type="SMART" id="SM00584">
    <property type="entry name" value="TLDc"/>
    <property type="match status" value="1"/>
</dbReference>
<sequence>MEIDSNSNSTTLQVIIQHQENLEECNCGSQEKVMFYCEDQKCPSFVHQRLFCPSCMRPDKHPHAPVFIAIRNKNVSNEWNQLRQEVINLKQKILNWMSIHEPLSLLLDEYIINEEISLRHKYNQLKKLGEDIEAFYQINFAELSIKGEILKLQELNNNLNGFRDRFKQLEFLKKIGPIVLWMLYSDVIPLVSHQIVLQRLSLPNYEIFIKLRLYKMQMSLNQLLKDQKVDQEVYLRFLENPEESNENFIQNMRSKLKFIADTDELNISNALQIGELRSELDSIATSQMLISIIQKMKEQEKSTVDKFNERILEFEDSLRRLSERLINQTKQNKKYSDNLVKSLENRLQIKQAQERNHVDQININFEKFKVLNSKILKTDTQQNQIRKFFGQAGRNLSFSQLLYRGSQHSFSASSFHKFCDNKPFTLTIIKTVQGVILGGYTEQSWEGEDTYKQDPNAWLFNFEDPDIFKVNDDGKYAILANHNFGPTFGGGYDLHISSDCDSKWQSYVSKDCETYNGFCKGKQLLRIEDIEVFLV</sequence>
<evidence type="ECO:0000259" key="2">
    <source>
        <dbReference type="PROSITE" id="PS51886"/>
    </source>
</evidence>
<dbReference type="Pfam" id="PF07534">
    <property type="entry name" value="TLD"/>
    <property type="match status" value="1"/>
</dbReference>
<dbReference type="AlphaFoldDB" id="A0A8J8NT70"/>
<dbReference type="InterPro" id="IPR006571">
    <property type="entry name" value="TLDc_dom"/>
</dbReference>
<dbReference type="PANTHER" id="PTHR23354">
    <property type="entry name" value="NUCLEOLAR PROTEIN 7/ESTROGEN RECEPTOR COACTIVATOR-RELATED"/>
    <property type="match status" value="1"/>
</dbReference>
<dbReference type="Proteomes" id="UP000785679">
    <property type="component" value="Unassembled WGS sequence"/>
</dbReference>
<organism evidence="3 4">
    <name type="scientific">Halteria grandinella</name>
    <dbReference type="NCBI Taxonomy" id="5974"/>
    <lineage>
        <taxon>Eukaryota</taxon>
        <taxon>Sar</taxon>
        <taxon>Alveolata</taxon>
        <taxon>Ciliophora</taxon>
        <taxon>Intramacronucleata</taxon>
        <taxon>Spirotrichea</taxon>
        <taxon>Stichotrichia</taxon>
        <taxon>Sporadotrichida</taxon>
        <taxon>Halteriidae</taxon>
        <taxon>Halteria</taxon>
    </lineage>
</organism>
<dbReference type="EMBL" id="RRYP01006334">
    <property type="protein sequence ID" value="TNV81286.1"/>
    <property type="molecule type" value="Genomic_DNA"/>
</dbReference>
<feature type="domain" description="TLDc" evidence="2">
    <location>
        <begin position="374"/>
        <end position="535"/>
    </location>
</feature>
<evidence type="ECO:0000313" key="3">
    <source>
        <dbReference type="EMBL" id="TNV81286.1"/>
    </source>
</evidence>
<dbReference type="OrthoDB" id="10001977at2759"/>
<dbReference type="PANTHER" id="PTHR23354:SF122">
    <property type="entry name" value="GTPASE-ACTIVATING PROTEIN SKYWALKER"/>
    <property type="match status" value="1"/>
</dbReference>
<comment type="caution">
    <text evidence="3">The sequence shown here is derived from an EMBL/GenBank/DDBJ whole genome shotgun (WGS) entry which is preliminary data.</text>
</comment>
<proteinExistence type="predicted"/>
<accession>A0A8J8NT70</accession>
<feature type="coiled-coil region" evidence="1">
    <location>
        <begin position="145"/>
        <end position="172"/>
    </location>
</feature>
<keyword evidence="1" id="KW-0175">Coiled coil</keyword>